<keyword evidence="2" id="KW-1185">Reference proteome</keyword>
<dbReference type="Proteomes" id="UP000236416">
    <property type="component" value="Unassembled WGS sequence"/>
</dbReference>
<accession>A0A2K4MRJ7</accession>
<evidence type="ECO:0000313" key="1">
    <source>
        <dbReference type="EMBL" id="POA99720.1"/>
    </source>
</evidence>
<dbReference type="RefSeq" id="WP_103318027.1">
    <property type="nucleotide sequence ID" value="NZ_PPTF01000018.1"/>
</dbReference>
<evidence type="ECO:0008006" key="3">
    <source>
        <dbReference type="Google" id="ProtNLM"/>
    </source>
</evidence>
<name>A0A2K4MRJ7_9NEIS</name>
<organism evidence="1 2">
    <name type="scientific">Chromobacterium sinusclupearum</name>
    <dbReference type="NCBI Taxonomy" id="2077146"/>
    <lineage>
        <taxon>Bacteria</taxon>
        <taxon>Pseudomonadati</taxon>
        <taxon>Pseudomonadota</taxon>
        <taxon>Betaproteobacteria</taxon>
        <taxon>Neisseriales</taxon>
        <taxon>Chromobacteriaceae</taxon>
        <taxon>Chromobacterium</taxon>
    </lineage>
</organism>
<comment type="caution">
    <text evidence="1">The sequence shown here is derived from an EMBL/GenBank/DDBJ whole genome shotgun (WGS) entry which is preliminary data.</text>
</comment>
<reference evidence="1 2" key="1">
    <citation type="submission" date="2018-01" db="EMBL/GenBank/DDBJ databases">
        <title>Genomic Sequence of Chromobacterium MWU13-2610 from wild cranberry bogs within the Cape Cod National Seashore.</title>
        <authorList>
            <person name="O'Hara-Hanley K."/>
            <person name="Soby S."/>
            <person name="Harrison A."/>
        </authorList>
    </citation>
    <scope>NUCLEOTIDE SEQUENCE [LARGE SCALE GENOMIC DNA]</scope>
    <source>
        <strain evidence="1 2">MWU13-2610</strain>
    </source>
</reference>
<dbReference type="AlphaFoldDB" id="A0A2K4MRJ7"/>
<dbReference type="EMBL" id="PPTF01000018">
    <property type="protein sequence ID" value="POA99720.1"/>
    <property type="molecule type" value="Genomic_DNA"/>
</dbReference>
<dbReference type="Pfam" id="PF06995">
    <property type="entry name" value="Phage_P2_GpU"/>
    <property type="match status" value="1"/>
</dbReference>
<dbReference type="InterPro" id="IPR009734">
    <property type="entry name" value="Myoviridae_GpU"/>
</dbReference>
<protein>
    <recommendedName>
        <fullName evidence="3">Phage tail protein</fullName>
    </recommendedName>
</protein>
<evidence type="ECO:0000313" key="2">
    <source>
        <dbReference type="Proteomes" id="UP000236416"/>
    </source>
</evidence>
<proteinExistence type="predicted"/>
<sequence>MYAVLGDIEFDLISYFDGLEQRAGSDYAEHGRIGGKPVLQFVGDRLDEIRIDLVLHAAYCQPDAELQRLHAARQQHQALALVLGNGDHKGLFVITDLSSSGRQSDSKGNLLAVEAQLSLREFGGQLAPAPRPGLLGTVSGLPQAKLSQTLAGAGFKPNLQGLAQAVSQVKTVVGQVRTVVNDVRELKDLARRDPLSALGRVPDVLTDVQTALPGLSQGVGRLKTFIQPFSHLADTIKPLVPQFQKMGQQITAMARSLEGCTLDNVADKLGQAADTIRDIDNNWPDRDLALAKLAARAAVRSILE</sequence>
<gene>
    <name evidence="1" type="ORF">C2134_04940</name>
</gene>